<organism evidence="1">
    <name type="scientific">Siphoviridae sp. ctH8e11</name>
    <dbReference type="NCBI Taxonomy" id="2827567"/>
    <lineage>
        <taxon>Viruses</taxon>
        <taxon>Duplodnaviria</taxon>
        <taxon>Heunggongvirae</taxon>
        <taxon>Uroviricota</taxon>
        <taxon>Caudoviricetes</taxon>
    </lineage>
</organism>
<reference evidence="1" key="1">
    <citation type="journal article" date="2021" name="Proc. Natl. Acad. Sci. U.S.A.">
        <title>A Catalog of Tens of Thousands of Viruses from Human Metagenomes Reveals Hidden Associations with Chronic Diseases.</title>
        <authorList>
            <person name="Tisza M.J."/>
            <person name="Buck C.B."/>
        </authorList>
    </citation>
    <scope>NUCLEOTIDE SEQUENCE</scope>
    <source>
        <strain evidence="1">CtH8e11</strain>
    </source>
</reference>
<protein>
    <submittedName>
        <fullName evidence="1">Uncharacterized protein</fullName>
    </submittedName>
</protein>
<name>A0A8S5LS23_9CAUD</name>
<sequence length="218" mass="24134">MEKNCLVTRLKGFVDGNDLPLFNKVGIKVPVVSDELLNLLSIRQVNNSDGITITSDVVKSYYDSSGSTESVLPKTTKSSIGIFVKNISEEGTLWINNLYNITRIVLTGKVEFANNFDFDFFIKSAPNLEGFQCSTEFSKESIDIVRFSEIKNLNYLILGTGVNSVYGDIKDMAETFYENGKTSGTIEINISCPNVVNSMGKRVTTLSFSSTGWKEVVE</sequence>
<proteinExistence type="predicted"/>
<accession>A0A8S5LS23</accession>
<dbReference type="EMBL" id="BK015905">
    <property type="protein sequence ID" value="DAD72750.1"/>
    <property type="molecule type" value="Genomic_DNA"/>
</dbReference>
<evidence type="ECO:0000313" key="1">
    <source>
        <dbReference type="EMBL" id="DAD72750.1"/>
    </source>
</evidence>